<dbReference type="PANTHER" id="PTHR40980">
    <property type="entry name" value="PLUG DOMAIN-CONTAINING PROTEIN"/>
    <property type="match status" value="1"/>
</dbReference>
<dbReference type="EMBL" id="CP046401">
    <property type="protein sequence ID" value="QGY47638.1"/>
    <property type="molecule type" value="Genomic_DNA"/>
</dbReference>
<accession>A0A6I6K2G0</accession>
<dbReference type="Proteomes" id="UP000428260">
    <property type="component" value="Chromosome"/>
</dbReference>
<dbReference type="InterPro" id="IPR041700">
    <property type="entry name" value="OMP_b-brl_3"/>
</dbReference>
<reference evidence="6 7" key="1">
    <citation type="submission" date="2019-11" db="EMBL/GenBank/DDBJ databases">
        <authorList>
            <person name="Zheng R.K."/>
            <person name="Sun C.M."/>
        </authorList>
    </citation>
    <scope>NUCLEOTIDE SEQUENCE [LARGE SCALE GENOMIC DNA]</scope>
    <source>
        <strain evidence="6 7">WC007</strain>
    </source>
</reference>
<comment type="subcellular location">
    <subcellularLocation>
        <location evidence="1">Cell outer membrane</location>
    </subcellularLocation>
</comment>
<feature type="domain" description="Outer membrane protein beta-barrel" evidence="5">
    <location>
        <begin position="379"/>
        <end position="778"/>
    </location>
</feature>
<dbReference type="PANTHER" id="PTHR40980:SF4">
    <property type="entry name" value="TONB-DEPENDENT RECEPTOR-LIKE BETA-BARREL DOMAIN-CONTAINING PROTEIN"/>
    <property type="match status" value="1"/>
</dbReference>
<dbReference type="SUPFAM" id="SSF49464">
    <property type="entry name" value="Carboxypeptidase regulatory domain-like"/>
    <property type="match status" value="1"/>
</dbReference>
<proteinExistence type="predicted"/>
<evidence type="ECO:0000259" key="5">
    <source>
        <dbReference type="Pfam" id="PF14905"/>
    </source>
</evidence>
<feature type="domain" description="TonB-dependent receptor plug" evidence="4">
    <location>
        <begin position="131"/>
        <end position="222"/>
    </location>
</feature>
<evidence type="ECO:0000313" key="7">
    <source>
        <dbReference type="Proteomes" id="UP000428260"/>
    </source>
</evidence>
<keyword evidence="3" id="KW-0998">Cell outer membrane</keyword>
<dbReference type="InterPro" id="IPR036942">
    <property type="entry name" value="Beta-barrel_TonB_sf"/>
</dbReference>
<dbReference type="Pfam" id="PF13715">
    <property type="entry name" value="CarbopepD_reg_2"/>
    <property type="match status" value="1"/>
</dbReference>
<evidence type="ECO:0000313" key="6">
    <source>
        <dbReference type="EMBL" id="QGY47638.1"/>
    </source>
</evidence>
<evidence type="ECO:0000256" key="1">
    <source>
        <dbReference type="ARBA" id="ARBA00004442"/>
    </source>
</evidence>
<dbReference type="KEGG" id="mcos:GM418_29410"/>
<dbReference type="GO" id="GO:0009279">
    <property type="term" value="C:cell outer membrane"/>
    <property type="evidence" value="ECO:0007669"/>
    <property type="project" value="UniProtKB-SubCell"/>
</dbReference>
<evidence type="ECO:0000256" key="2">
    <source>
        <dbReference type="ARBA" id="ARBA00023136"/>
    </source>
</evidence>
<organism evidence="6 7">
    <name type="scientific">Maribellus comscasis</name>
    <dbReference type="NCBI Taxonomy" id="2681766"/>
    <lineage>
        <taxon>Bacteria</taxon>
        <taxon>Pseudomonadati</taxon>
        <taxon>Bacteroidota</taxon>
        <taxon>Bacteroidia</taxon>
        <taxon>Marinilabiliales</taxon>
        <taxon>Prolixibacteraceae</taxon>
        <taxon>Maribellus</taxon>
    </lineage>
</organism>
<name>A0A6I6K2G0_9BACT</name>
<dbReference type="SUPFAM" id="SSF56935">
    <property type="entry name" value="Porins"/>
    <property type="match status" value="1"/>
</dbReference>
<keyword evidence="2" id="KW-0472">Membrane</keyword>
<dbReference type="AlphaFoldDB" id="A0A6I6K2G0"/>
<sequence>MIQLRRVLILVLYFFLMLKASADIRNPDLIGRITGYVKDSLSGEKLPHASIQLFSVSANKMMERTIADKEGHFIFEDIDCGAYKIMTSYMGYHTKELLIEVDEENETFCLLLTTNMLNLNEVQVPGNRKLIETTIKKTIVNVSQNNTIRGSTISDVLQTIPSVDVDFDGNIRYRGSEKVMLLINGKKSALEKSLEQLPSDVVEKIEIFHNPSAKYTAEEMSGIINIVLAGRNKNENSTSLQLNAGDHNLFGGNIGYSLDLGKTELFVSAGLNHKTSGHIKNHYRTNRNHMAANSYSQCDLLQDKPNKGFLNTSFNYKINNKNYIGLSAFGTKAITLADRSIDYTTIANNGTIKQESHKNIGIEIESSSFESEVSYKTVFNREGQQLETFIKYSEFDDNHKMENRHFCTNLPELQNTVASQLNKVWYGGIEFIHPVSDSVFFEGGYHMSEQNTLNYFSSEIYNYKTAGWNTDRELDSRFRYCRHVEALFFAFNIKKNSWKAGIGIRTEYASTTQNEKSRSTRLNIFPTINFATKITDTNNLYVVYNRRINHPSAEILDPFANKYPDELNIYQGNPELTPEFVNSFEIGERFYGKRISGAFSLYYRYIRQAISKVKQACNDSALVVTYQNLDYATLAGCDFVASFQPFKWGEISTTANFFCTSLSDEIVNTTNDRCRFAWNGSISFQLRLPKAINCQMAGYYRSKLPSIMGTYKERWYADLAVSKKILKNKGQITFKIEDIFDSYLYGLSVNSCTGKEYLYSQQNLKKIDSEYFMLSFIYNINGKSQSKKTEKDSFYLDSFEK</sequence>
<keyword evidence="6" id="KW-0675">Receptor</keyword>
<dbReference type="Gene3D" id="2.170.130.10">
    <property type="entry name" value="TonB-dependent receptor, plug domain"/>
    <property type="match status" value="1"/>
</dbReference>
<protein>
    <submittedName>
        <fullName evidence="6">TonB-dependent receptor</fullName>
    </submittedName>
</protein>
<dbReference type="Pfam" id="PF07715">
    <property type="entry name" value="Plug"/>
    <property type="match status" value="1"/>
</dbReference>
<dbReference type="Gene3D" id="2.40.170.20">
    <property type="entry name" value="TonB-dependent receptor, beta-barrel domain"/>
    <property type="match status" value="1"/>
</dbReference>
<evidence type="ECO:0000259" key="4">
    <source>
        <dbReference type="Pfam" id="PF07715"/>
    </source>
</evidence>
<keyword evidence="7" id="KW-1185">Reference proteome</keyword>
<evidence type="ECO:0000256" key="3">
    <source>
        <dbReference type="ARBA" id="ARBA00023237"/>
    </source>
</evidence>
<dbReference type="InterPro" id="IPR037066">
    <property type="entry name" value="Plug_dom_sf"/>
</dbReference>
<gene>
    <name evidence="6" type="ORF">GM418_29410</name>
</gene>
<dbReference type="Pfam" id="PF14905">
    <property type="entry name" value="OMP_b-brl_3"/>
    <property type="match status" value="1"/>
</dbReference>
<dbReference type="InterPro" id="IPR012910">
    <property type="entry name" value="Plug_dom"/>
</dbReference>
<dbReference type="InterPro" id="IPR008969">
    <property type="entry name" value="CarboxyPept-like_regulatory"/>
</dbReference>
<dbReference type="Gene3D" id="2.60.40.1120">
    <property type="entry name" value="Carboxypeptidase-like, regulatory domain"/>
    <property type="match status" value="1"/>
</dbReference>